<evidence type="ECO:0000256" key="1">
    <source>
        <dbReference type="SAM" id="Phobius"/>
    </source>
</evidence>
<keyword evidence="3" id="KW-1185">Reference proteome</keyword>
<dbReference type="AlphaFoldDB" id="A0A0V1AD98"/>
<gene>
    <name evidence="2" type="ORF">T12_13804</name>
</gene>
<sequence>MTTLSSSFIVRAVVGTGFLIPQACEKLFHLSLIKRKCLPFSLSAGLLYSLFVHFVFNLLLHFVPFVGGKQQHSANANLVARQASASSHIILNECLLEAGWLVQLTPFSSRGRPIKMFPHGRVDNYLTLVVPLRALWTLINAFMACFTAVKKHL</sequence>
<accession>A0A0V1AD98</accession>
<keyword evidence="1" id="KW-0472">Membrane</keyword>
<reference evidence="2 3" key="1">
    <citation type="submission" date="2015-01" db="EMBL/GenBank/DDBJ databases">
        <title>Evolution of Trichinella species and genotypes.</title>
        <authorList>
            <person name="Korhonen P.K."/>
            <person name="Edoardo P."/>
            <person name="Giuseppe L.R."/>
            <person name="Gasser R.B."/>
        </authorList>
    </citation>
    <scope>NUCLEOTIDE SEQUENCE [LARGE SCALE GENOMIC DNA]</scope>
    <source>
        <strain evidence="2">ISS2496</strain>
    </source>
</reference>
<comment type="caution">
    <text evidence="2">The sequence shown here is derived from an EMBL/GenBank/DDBJ whole genome shotgun (WGS) entry which is preliminary data.</text>
</comment>
<evidence type="ECO:0000313" key="2">
    <source>
        <dbReference type="EMBL" id="KRY22211.1"/>
    </source>
</evidence>
<keyword evidence="1" id="KW-1133">Transmembrane helix</keyword>
<feature type="transmembrane region" description="Helical" evidence="1">
    <location>
        <begin position="45"/>
        <end position="63"/>
    </location>
</feature>
<keyword evidence="1" id="KW-0812">Transmembrane</keyword>
<dbReference type="Proteomes" id="UP000054783">
    <property type="component" value="Unassembled WGS sequence"/>
</dbReference>
<protein>
    <submittedName>
        <fullName evidence="2">Uncharacterized protein</fullName>
    </submittedName>
</protein>
<feature type="transmembrane region" description="Helical" evidence="1">
    <location>
        <begin position="6"/>
        <end position="24"/>
    </location>
</feature>
<evidence type="ECO:0000313" key="3">
    <source>
        <dbReference type="Proteomes" id="UP000054783"/>
    </source>
</evidence>
<proteinExistence type="predicted"/>
<feature type="transmembrane region" description="Helical" evidence="1">
    <location>
        <begin position="125"/>
        <end position="149"/>
    </location>
</feature>
<name>A0A0V1AD98_9BILA</name>
<organism evidence="2 3">
    <name type="scientific">Trichinella patagoniensis</name>
    <dbReference type="NCBI Taxonomy" id="990121"/>
    <lineage>
        <taxon>Eukaryota</taxon>
        <taxon>Metazoa</taxon>
        <taxon>Ecdysozoa</taxon>
        <taxon>Nematoda</taxon>
        <taxon>Enoplea</taxon>
        <taxon>Dorylaimia</taxon>
        <taxon>Trichinellida</taxon>
        <taxon>Trichinellidae</taxon>
        <taxon>Trichinella</taxon>
    </lineage>
</organism>
<dbReference type="EMBL" id="JYDQ01000011">
    <property type="protein sequence ID" value="KRY22211.1"/>
    <property type="molecule type" value="Genomic_DNA"/>
</dbReference>